<evidence type="ECO:0000256" key="3">
    <source>
        <dbReference type="PIRSR" id="PIRSR000915-3"/>
    </source>
</evidence>
<evidence type="ECO:0000313" key="4">
    <source>
        <dbReference type="EMBL" id="CAD2213556.1"/>
    </source>
</evidence>
<dbReference type="Gene3D" id="3.40.50.1000">
    <property type="entry name" value="HAD superfamily/HAD-like"/>
    <property type="match status" value="2"/>
</dbReference>
<keyword evidence="3" id="KW-0460">Magnesium</keyword>
<feature type="binding site" evidence="2">
    <location>
        <position position="286"/>
    </location>
    <ligand>
        <name>substrate</name>
    </ligand>
</feature>
<gene>
    <name evidence="4" type="ORF">ADEAN_000099900</name>
</gene>
<dbReference type="AlphaFoldDB" id="A0A7G2C1R0"/>
<dbReference type="PANTHER" id="PTHR19288">
    <property type="entry name" value="4-NITROPHENYLPHOSPHATASE-RELATED"/>
    <property type="match status" value="1"/>
</dbReference>
<reference evidence="4 5" key="1">
    <citation type="submission" date="2020-08" db="EMBL/GenBank/DDBJ databases">
        <authorList>
            <person name="Newling K."/>
            <person name="Davey J."/>
            <person name="Forrester S."/>
        </authorList>
    </citation>
    <scope>NUCLEOTIDE SEQUENCE [LARGE SCALE GENOMIC DNA]</scope>
    <source>
        <strain evidence="5">Crithidia deanei Carvalho (ATCC PRA-265)</strain>
    </source>
</reference>
<feature type="binding site" evidence="3">
    <location>
        <position position="24"/>
    </location>
    <ligand>
        <name>Mg(2+)</name>
        <dbReference type="ChEBI" id="CHEBI:18420"/>
    </ligand>
</feature>
<protein>
    <submittedName>
        <fullName evidence="4">Haloacid dehalogenase-like hydrolase/HAD-hyrolase-like, putative</fullName>
    </submittedName>
</protein>
<dbReference type="InterPro" id="IPR023214">
    <property type="entry name" value="HAD_sf"/>
</dbReference>
<dbReference type="SUPFAM" id="SSF56784">
    <property type="entry name" value="HAD-like"/>
    <property type="match status" value="1"/>
</dbReference>
<keyword evidence="3" id="KW-0479">Metal-binding</keyword>
<dbReference type="OrthoDB" id="413953at2759"/>
<feature type="active site" description="Proton donor" evidence="1">
    <location>
        <position position="26"/>
    </location>
</feature>
<sequence>MSLAKLDSAAAAKLLEPLKYILLDIDGVIWSGSTVIEGVPETLRYLKEEKKKHVRFLTNNAAWSREEICEKFASRGMPFVQPNEIYNSGYAAALKLQQLLGKTDKTSGERKVHGNVFVIGEEGLHKELRHVLADGFITYGLELNRIEEENYYDIQTVSTAWESRVLPPPQQRLVLCQGDRCEMFMAGTPTGNNCISLSDLNCVAVVAGLDLHFNVQKLAYASLILQGKPKALWANGVTEEKASFIACNEDPQIPVGPLKLLLPGAGGMVQSLVTVSGIPPHAVCGKPNTDLSKILFEAEKVVNPSEECLMVGDRLSTDICFGNNSNCKTLFVLSGAEGLEDVTKASQENNTSFLPQNIADSLACFLPTR</sequence>
<feature type="binding site" evidence="3">
    <location>
        <position position="313"/>
    </location>
    <ligand>
        <name>Mg(2+)</name>
        <dbReference type="ChEBI" id="CHEBI:18420"/>
    </ligand>
</feature>
<keyword evidence="4" id="KW-0378">Hydrolase</keyword>
<dbReference type="GO" id="GO:0046872">
    <property type="term" value="F:metal ion binding"/>
    <property type="evidence" value="ECO:0007669"/>
    <property type="project" value="UniProtKB-KW"/>
</dbReference>
<evidence type="ECO:0000256" key="1">
    <source>
        <dbReference type="PIRSR" id="PIRSR000915-1"/>
    </source>
</evidence>
<dbReference type="InterPro" id="IPR036412">
    <property type="entry name" value="HAD-like_sf"/>
</dbReference>
<dbReference type="GO" id="GO:0005737">
    <property type="term" value="C:cytoplasm"/>
    <property type="evidence" value="ECO:0007669"/>
    <property type="project" value="TreeGrafter"/>
</dbReference>
<organism evidence="4 5">
    <name type="scientific">Angomonas deanei</name>
    <dbReference type="NCBI Taxonomy" id="59799"/>
    <lineage>
        <taxon>Eukaryota</taxon>
        <taxon>Discoba</taxon>
        <taxon>Euglenozoa</taxon>
        <taxon>Kinetoplastea</taxon>
        <taxon>Metakinetoplastina</taxon>
        <taxon>Trypanosomatida</taxon>
        <taxon>Trypanosomatidae</taxon>
        <taxon>Strigomonadinae</taxon>
        <taxon>Angomonas</taxon>
    </lineage>
</organism>
<dbReference type="EMBL" id="LR877146">
    <property type="protein sequence ID" value="CAD2213556.1"/>
    <property type="molecule type" value="Genomic_DNA"/>
</dbReference>
<dbReference type="Pfam" id="PF13242">
    <property type="entry name" value="Hydrolase_like"/>
    <property type="match status" value="1"/>
</dbReference>
<accession>A0A7G2C1R0</accession>
<evidence type="ECO:0000313" key="5">
    <source>
        <dbReference type="Proteomes" id="UP000515908"/>
    </source>
</evidence>
<dbReference type="PIRSF" id="PIRSF000915">
    <property type="entry name" value="PGP-type_phosphatase"/>
    <property type="match status" value="1"/>
</dbReference>
<name>A0A7G2C1R0_9TRYP</name>
<dbReference type="NCBIfam" id="TIGR01460">
    <property type="entry name" value="HAD-SF-IIA"/>
    <property type="match status" value="1"/>
</dbReference>
<proteinExistence type="predicted"/>
<dbReference type="Proteomes" id="UP000515908">
    <property type="component" value="Chromosome 02"/>
</dbReference>
<dbReference type="PANTHER" id="PTHR19288:SF46">
    <property type="entry name" value="HALOACID DEHALOGENASE-LIKE HYDROLASE DOMAIN-CONTAINING PROTEIN 2"/>
    <property type="match status" value="1"/>
</dbReference>
<dbReference type="GO" id="GO:0016791">
    <property type="term" value="F:phosphatase activity"/>
    <property type="evidence" value="ECO:0007669"/>
    <property type="project" value="TreeGrafter"/>
</dbReference>
<dbReference type="Pfam" id="PF13344">
    <property type="entry name" value="Hydrolase_6"/>
    <property type="match status" value="1"/>
</dbReference>
<feature type="active site" description="Nucleophile" evidence="1">
    <location>
        <position position="24"/>
    </location>
</feature>
<evidence type="ECO:0000256" key="2">
    <source>
        <dbReference type="PIRSR" id="PIRSR000915-2"/>
    </source>
</evidence>
<feature type="binding site" evidence="3">
    <location>
        <position position="26"/>
    </location>
    <ligand>
        <name>Mg(2+)</name>
        <dbReference type="ChEBI" id="CHEBI:18420"/>
    </ligand>
</feature>
<dbReference type="VEuPathDB" id="TriTrypDB:ADEAN_000099900"/>
<keyword evidence="5" id="KW-1185">Reference proteome</keyword>
<dbReference type="InterPro" id="IPR006357">
    <property type="entry name" value="HAD-SF_hydro_IIA"/>
</dbReference>
<comment type="cofactor">
    <cofactor evidence="3">
        <name>Mg(2+)</name>
        <dbReference type="ChEBI" id="CHEBI:18420"/>
    </cofactor>
    <text evidence="3">Divalent metal ions. Mg(2+) is the most effective.</text>
</comment>